<accession>A0AA94S9Z3</accession>
<organism evidence="1 2">
    <name type="scientific">Streptococcus gallolyticus</name>
    <dbReference type="NCBI Taxonomy" id="315405"/>
    <lineage>
        <taxon>Bacteria</taxon>
        <taxon>Bacillati</taxon>
        <taxon>Bacillota</taxon>
        <taxon>Bacilli</taxon>
        <taxon>Lactobacillales</taxon>
        <taxon>Streptococcaceae</taxon>
        <taxon>Streptococcus</taxon>
    </lineage>
</organism>
<gene>
    <name evidence="1" type="ORF">NCTC13773_01572</name>
</gene>
<reference evidence="1 2" key="1">
    <citation type="submission" date="2018-06" db="EMBL/GenBank/DDBJ databases">
        <authorList>
            <consortium name="Pathogen Informatics"/>
            <person name="Doyle S."/>
        </authorList>
    </citation>
    <scope>NUCLEOTIDE SEQUENCE [LARGE SCALE GENOMIC DNA]</scope>
    <source>
        <strain evidence="1 2">NCTC13773</strain>
    </source>
</reference>
<dbReference type="AlphaFoldDB" id="A0AA94S9Z3"/>
<protein>
    <submittedName>
        <fullName evidence="1">Uncharacterized protein</fullName>
    </submittedName>
</protein>
<proteinExistence type="predicted"/>
<sequence length="50" mass="6023">MSKKRNVLQKIKIMITEEESVYCGNILRSKIKTEDFPLRYPQRKVGYDFK</sequence>
<dbReference type="Proteomes" id="UP000249013">
    <property type="component" value="Chromosome 1"/>
</dbReference>
<evidence type="ECO:0000313" key="1">
    <source>
        <dbReference type="EMBL" id="SQG79756.1"/>
    </source>
</evidence>
<name>A0AA94S9Z3_9STRE</name>
<evidence type="ECO:0000313" key="2">
    <source>
        <dbReference type="Proteomes" id="UP000249013"/>
    </source>
</evidence>
<dbReference type="EMBL" id="LS483409">
    <property type="protein sequence ID" value="SQG79756.1"/>
    <property type="molecule type" value="Genomic_DNA"/>
</dbReference>